<proteinExistence type="predicted"/>
<dbReference type="Gene3D" id="2.80.10.50">
    <property type="match status" value="1"/>
</dbReference>
<sequence>MLVDAGNGLVALQSLETENYVTVLEDGTLEATATSISEFEWFSLVENANGFYVAAEFGGAGNLVVDREAVNTWEQFGLAEAEVWA</sequence>
<evidence type="ECO:0000313" key="2">
    <source>
        <dbReference type="Proteomes" id="UP001143362"/>
    </source>
</evidence>
<accession>A0ABT3TMP3</accession>
<name>A0ABT3TMP3_9GAMM</name>
<comment type="caution">
    <text evidence="1">The sequence shown here is derived from an EMBL/GenBank/DDBJ whole genome shotgun (WGS) entry which is preliminary data.</text>
</comment>
<dbReference type="InterPro" id="IPR008999">
    <property type="entry name" value="Actin-crosslinking"/>
</dbReference>
<dbReference type="CDD" id="cd00257">
    <property type="entry name" value="beta-trefoil_FSCN-like"/>
    <property type="match status" value="1"/>
</dbReference>
<keyword evidence="2" id="KW-1185">Reference proteome</keyword>
<organism evidence="1 2">
    <name type="scientific">Candidatus Litorirhabdus singularis</name>
    <dbReference type="NCBI Taxonomy" id="2518993"/>
    <lineage>
        <taxon>Bacteria</taxon>
        <taxon>Pseudomonadati</taxon>
        <taxon>Pseudomonadota</taxon>
        <taxon>Gammaproteobacteria</taxon>
        <taxon>Cellvibrionales</taxon>
        <taxon>Halieaceae</taxon>
        <taxon>Candidatus Litorirhabdus</taxon>
    </lineage>
</organism>
<dbReference type="Proteomes" id="UP001143362">
    <property type="component" value="Unassembled WGS sequence"/>
</dbReference>
<dbReference type="EMBL" id="SHNN01000006">
    <property type="protein sequence ID" value="MCX2983314.1"/>
    <property type="molecule type" value="Genomic_DNA"/>
</dbReference>
<dbReference type="RefSeq" id="WP_279247348.1">
    <property type="nucleotide sequence ID" value="NZ_SHNN01000006.1"/>
</dbReference>
<evidence type="ECO:0008006" key="3">
    <source>
        <dbReference type="Google" id="ProtNLM"/>
    </source>
</evidence>
<gene>
    <name evidence="1" type="ORF">EYC98_20830</name>
</gene>
<evidence type="ECO:0000313" key="1">
    <source>
        <dbReference type="EMBL" id="MCX2983314.1"/>
    </source>
</evidence>
<reference evidence="1" key="1">
    <citation type="submission" date="2019-02" db="EMBL/GenBank/DDBJ databases">
        <authorList>
            <person name="Li S.-H."/>
        </authorList>
    </citation>
    <scope>NUCLEOTIDE SEQUENCE</scope>
    <source>
        <strain evidence="1">IMCC14734</strain>
    </source>
</reference>
<protein>
    <recommendedName>
        <fullName evidence="3">Fascin domain-containing protein</fullName>
    </recommendedName>
</protein>
<dbReference type="SUPFAM" id="SSF50405">
    <property type="entry name" value="Actin-crosslinking proteins"/>
    <property type="match status" value="1"/>
</dbReference>